<comment type="caution">
    <text evidence="1">The sequence shown here is derived from an EMBL/GenBank/DDBJ whole genome shotgun (WGS) entry which is preliminary data.</text>
</comment>
<name>A0A5N5LKQ6_PANHP</name>
<reference evidence="1 2" key="1">
    <citation type="submission" date="2019-06" db="EMBL/GenBank/DDBJ databases">
        <title>A chromosome-scale genome assembly of the striped catfish, Pangasianodon hypophthalmus.</title>
        <authorList>
            <person name="Wen M."/>
            <person name="Zahm M."/>
            <person name="Roques C."/>
            <person name="Cabau C."/>
            <person name="Klopp C."/>
            <person name="Donnadieu C."/>
            <person name="Jouanno E."/>
            <person name="Avarre J.-C."/>
            <person name="Campet M."/>
            <person name="Ha T.T.T."/>
            <person name="Dugue R."/>
            <person name="Lampietro C."/>
            <person name="Louis A."/>
            <person name="Herpin A."/>
            <person name="Echchiki A."/>
            <person name="Berthelot C."/>
            <person name="Parey E."/>
            <person name="Roest-Crollius H."/>
            <person name="Braasch I."/>
            <person name="Postlethwait J."/>
            <person name="Bobe J."/>
            <person name="Montfort J."/>
            <person name="Bouchez O."/>
            <person name="Begum T."/>
            <person name="Schartl M."/>
            <person name="Guiguen Y."/>
        </authorList>
    </citation>
    <scope>NUCLEOTIDE SEQUENCE [LARGE SCALE GENOMIC DNA]</scope>
    <source>
        <strain evidence="1 2">Indonesia</strain>
        <tissue evidence="1">Blood</tissue>
    </source>
</reference>
<dbReference type="EMBL" id="VFJC01000018">
    <property type="protein sequence ID" value="KAB5543193.1"/>
    <property type="molecule type" value="Genomic_DNA"/>
</dbReference>
<gene>
    <name evidence="1" type="ORF">PHYPO_G00076350</name>
</gene>
<protein>
    <submittedName>
        <fullName evidence="1">Uncharacterized protein</fullName>
    </submittedName>
</protein>
<organism evidence="1 2">
    <name type="scientific">Pangasianodon hypophthalmus</name>
    <name type="common">Striped catfish</name>
    <name type="synonym">Helicophagus hypophthalmus</name>
    <dbReference type="NCBI Taxonomy" id="310915"/>
    <lineage>
        <taxon>Eukaryota</taxon>
        <taxon>Metazoa</taxon>
        <taxon>Chordata</taxon>
        <taxon>Craniata</taxon>
        <taxon>Vertebrata</taxon>
        <taxon>Euteleostomi</taxon>
        <taxon>Actinopterygii</taxon>
        <taxon>Neopterygii</taxon>
        <taxon>Teleostei</taxon>
        <taxon>Ostariophysi</taxon>
        <taxon>Siluriformes</taxon>
        <taxon>Pangasiidae</taxon>
        <taxon>Pangasianodon</taxon>
    </lineage>
</organism>
<proteinExistence type="predicted"/>
<keyword evidence="2" id="KW-1185">Reference proteome</keyword>
<sequence>MSVVNSWENLCSAALRVSWLQSEEDLWMFFLGGASLLSPGGTEIRFELSGVDEDNDVSAEGFTEASSSHVGRKHSGILQHDCGRPLGIMGHTGQVMKL</sequence>
<accession>A0A5N5LKQ6</accession>
<dbReference type="AlphaFoldDB" id="A0A5N5LKQ6"/>
<evidence type="ECO:0000313" key="2">
    <source>
        <dbReference type="Proteomes" id="UP000327468"/>
    </source>
</evidence>
<evidence type="ECO:0000313" key="1">
    <source>
        <dbReference type="EMBL" id="KAB5543193.1"/>
    </source>
</evidence>
<dbReference type="Proteomes" id="UP000327468">
    <property type="component" value="Chromosome 17"/>
</dbReference>